<dbReference type="CDD" id="cd14798">
    <property type="entry name" value="RX-CC_like"/>
    <property type="match status" value="1"/>
</dbReference>
<dbReference type="Proteomes" id="UP000008311">
    <property type="component" value="Unassembled WGS sequence"/>
</dbReference>
<protein>
    <recommendedName>
        <fullName evidence="5">Disease resistance N-terminal domain-containing protein</fullName>
    </recommendedName>
</protein>
<dbReference type="PANTHER" id="PTHR19338">
    <property type="entry name" value="TRANSLOCASE OF INNER MITOCHONDRIAL MEMBRANE 13 HOMOLOG"/>
    <property type="match status" value="1"/>
</dbReference>
<dbReference type="InParanoid" id="B9SHR2"/>
<feature type="domain" description="Disease resistance N-terminal" evidence="5">
    <location>
        <begin position="5"/>
        <end position="93"/>
    </location>
</feature>
<dbReference type="eggNOG" id="KOG4658">
    <property type="taxonomic scope" value="Eukaryota"/>
</dbReference>
<evidence type="ECO:0000259" key="5">
    <source>
        <dbReference type="Pfam" id="PF18052"/>
    </source>
</evidence>
<evidence type="ECO:0000256" key="4">
    <source>
        <dbReference type="SAM" id="Coils"/>
    </source>
</evidence>
<dbReference type="GO" id="GO:0000166">
    <property type="term" value="F:nucleotide binding"/>
    <property type="evidence" value="ECO:0007669"/>
    <property type="project" value="UniProtKB-KW"/>
</dbReference>
<keyword evidence="1" id="KW-0677">Repeat</keyword>
<reference evidence="7" key="1">
    <citation type="journal article" date="2010" name="Nat. Biotechnol.">
        <title>Draft genome sequence of the oilseed species Ricinus communis.</title>
        <authorList>
            <person name="Chan A.P."/>
            <person name="Crabtree J."/>
            <person name="Zhao Q."/>
            <person name="Lorenzi H."/>
            <person name="Orvis J."/>
            <person name="Puiu D."/>
            <person name="Melake-Berhan A."/>
            <person name="Jones K.M."/>
            <person name="Redman J."/>
            <person name="Chen G."/>
            <person name="Cahoon E.B."/>
            <person name="Gedil M."/>
            <person name="Stanke M."/>
            <person name="Haas B.J."/>
            <person name="Wortman J.R."/>
            <person name="Fraser-Liggett C.M."/>
            <person name="Ravel J."/>
            <person name="Rabinowicz P.D."/>
        </authorList>
    </citation>
    <scope>NUCLEOTIDE SEQUENCE [LARGE SCALE GENOMIC DNA]</scope>
    <source>
        <strain evidence="7">cv. Hale</strain>
    </source>
</reference>
<dbReference type="InterPro" id="IPR041118">
    <property type="entry name" value="Rx_N"/>
</dbReference>
<dbReference type="STRING" id="3988.B9SHR2"/>
<accession>B9SHR2</accession>
<name>B9SHR2_RICCO</name>
<dbReference type="PANTHER" id="PTHR19338:SF59">
    <property type="entry name" value="OS10G0162832 PROTEIN"/>
    <property type="match status" value="1"/>
</dbReference>
<organism evidence="6 7">
    <name type="scientific">Ricinus communis</name>
    <name type="common">Castor bean</name>
    <dbReference type="NCBI Taxonomy" id="3988"/>
    <lineage>
        <taxon>Eukaryota</taxon>
        <taxon>Viridiplantae</taxon>
        <taxon>Streptophyta</taxon>
        <taxon>Embryophyta</taxon>
        <taxon>Tracheophyta</taxon>
        <taxon>Spermatophyta</taxon>
        <taxon>Magnoliopsida</taxon>
        <taxon>eudicotyledons</taxon>
        <taxon>Gunneridae</taxon>
        <taxon>Pentapetalae</taxon>
        <taxon>rosids</taxon>
        <taxon>fabids</taxon>
        <taxon>Malpighiales</taxon>
        <taxon>Euphorbiaceae</taxon>
        <taxon>Acalyphoideae</taxon>
        <taxon>Acalypheae</taxon>
        <taxon>Ricinus</taxon>
    </lineage>
</organism>
<dbReference type="Gene3D" id="1.20.5.4130">
    <property type="match status" value="1"/>
</dbReference>
<evidence type="ECO:0000256" key="3">
    <source>
        <dbReference type="ARBA" id="ARBA00022821"/>
    </source>
</evidence>
<evidence type="ECO:0000256" key="1">
    <source>
        <dbReference type="ARBA" id="ARBA00022737"/>
    </source>
</evidence>
<sequence length="164" mass="18995">MASMVVDDLIGITVSALQNEALLLEGVHDELKELRSELESIRTFLVDAERKQLKLEGEKTWVASVRDLAYQVEDIIDEFMYNMHQQHTGGCFSQFLHQMMSTPKNLWVMRRIGSKLQKINETIKAMPQRRQRYDINYIKGAVQMMITNGLYTTGIHLYSSKKIL</sequence>
<dbReference type="GO" id="GO:0006952">
    <property type="term" value="P:defense response"/>
    <property type="evidence" value="ECO:0007669"/>
    <property type="project" value="UniProtKB-KW"/>
</dbReference>
<evidence type="ECO:0000313" key="6">
    <source>
        <dbReference type="EMBL" id="EEF36889.1"/>
    </source>
</evidence>
<keyword evidence="7" id="KW-1185">Reference proteome</keyword>
<dbReference type="InterPro" id="IPR038005">
    <property type="entry name" value="RX-like_CC"/>
</dbReference>
<keyword evidence="3" id="KW-0611">Plant defense</keyword>
<proteinExistence type="predicted"/>
<dbReference type="EMBL" id="EQ973965">
    <property type="protein sequence ID" value="EEF36889.1"/>
    <property type="molecule type" value="Genomic_DNA"/>
</dbReference>
<gene>
    <name evidence="6" type="ORF">RCOM_0742700</name>
</gene>
<dbReference type="AlphaFoldDB" id="B9SHR2"/>
<dbReference type="Pfam" id="PF18052">
    <property type="entry name" value="Rx_N"/>
    <property type="match status" value="1"/>
</dbReference>
<evidence type="ECO:0000313" key="7">
    <source>
        <dbReference type="Proteomes" id="UP000008311"/>
    </source>
</evidence>
<feature type="coiled-coil region" evidence="4">
    <location>
        <begin position="17"/>
        <end position="51"/>
    </location>
</feature>
<keyword evidence="2" id="KW-0547">Nucleotide-binding</keyword>
<keyword evidence="4" id="KW-0175">Coiled coil</keyword>
<evidence type="ECO:0000256" key="2">
    <source>
        <dbReference type="ARBA" id="ARBA00022741"/>
    </source>
</evidence>